<proteinExistence type="predicted"/>
<dbReference type="AlphaFoldDB" id="A0A9W6XN30"/>
<sequence length="95" mass="10292">MNSGPAIPALEQSSKRLIKDESIDYPNLKLQQLAFFGEVAPAEVSPFRSEFPHHQLIAASYAGCQDAAFVCTGDGAAWSHMFIVADDRASCFSRG</sequence>
<evidence type="ECO:0000313" key="2">
    <source>
        <dbReference type="Proteomes" id="UP001165121"/>
    </source>
</evidence>
<dbReference type="EMBL" id="BSXT01001384">
    <property type="protein sequence ID" value="GMF41870.1"/>
    <property type="molecule type" value="Genomic_DNA"/>
</dbReference>
<name>A0A9W6XN30_9STRA</name>
<comment type="caution">
    <text evidence="1">The sequence shown here is derived from an EMBL/GenBank/DDBJ whole genome shotgun (WGS) entry which is preliminary data.</text>
</comment>
<keyword evidence="2" id="KW-1185">Reference proteome</keyword>
<evidence type="ECO:0000313" key="1">
    <source>
        <dbReference type="EMBL" id="GMF41870.1"/>
    </source>
</evidence>
<dbReference type="Proteomes" id="UP001165121">
    <property type="component" value="Unassembled WGS sequence"/>
</dbReference>
<gene>
    <name evidence="1" type="ORF">Pfra01_001343600</name>
</gene>
<reference evidence="1" key="1">
    <citation type="submission" date="2023-04" db="EMBL/GenBank/DDBJ databases">
        <title>Phytophthora fragariaefolia NBRC 109709.</title>
        <authorList>
            <person name="Ichikawa N."/>
            <person name="Sato H."/>
            <person name="Tonouchi N."/>
        </authorList>
    </citation>
    <scope>NUCLEOTIDE SEQUENCE</scope>
    <source>
        <strain evidence="1">NBRC 109709</strain>
    </source>
</reference>
<organism evidence="1 2">
    <name type="scientific">Phytophthora fragariaefolia</name>
    <dbReference type="NCBI Taxonomy" id="1490495"/>
    <lineage>
        <taxon>Eukaryota</taxon>
        <taxon>Sar</taxon>
        <taxon>Stramenopiles</taxon>
        <taxon>Oomycota</taxon>
        <taxon>Peronosporomycetes</taxon>
        <taxon>Peronosporales</taxon>
        <taxon>Peronosporaceae</taxon>
        <taxon>Phytophthora</taxon>
    </lineage>
</organism>
<accession>A0A9W6XN30</accession>
<protein>
    <submittedName>
        <fullName evidence="1">Unnamed protein product</fullName>
    </submittedName>
</protein>